<dbReference type="Pfam" id="PF07963">
    <property type="entry name" value="N_methyl"/>
    <property type="match status" value="1"/>
</dbReference>
<protein>
    <recommendedName>
        <fullName evidence="3">Prepilin-type N-terminal cleavage/methylation domain-containing protein</fullName>
    </recommendedName>
</protein>
<reference evidence="1 2" key="1">
    <citation type="journal article" date="2016" name="Nat. Commun.">
        <title>Thousands of microbial genomes shed light on interconnected biogeochemical processes in an aquifer system.</title>
        <authorList>
            <person name="Anantharaman K."/>
            <person name="Brown C.T."/>
            <person name="Hug L.A."/>
            <person name="Sharon I."/>
            <person name="Castelle C.J."/>
            <person name="Probst A.J."/>
            <person name="Thomas B.C."/>
            <person name="Singh A."/>
            <person name="Wilkins M.J."/>
            <person name="Karaoz U."/>
            <person name="Brodie E.L."/>
            <person name="Williams K.H."/>
            <person name="Hubbard S.S."/>
            <person name="Banfield J.F."/>
        </authorList>
    </citation>
    <scope>NUCLEOTIDE SEQUENCE [LARGE SCALE GENOMIC DNA]</scope>
</reference>
<dbReference type="AlphaFoldDB" id="A0A1F8G3N8"/>
<gene>
    <name evidence="1" type="ORF">A3F25_01425</name>
</gene>
<evidence type="ECO:0000313" key="1">
    <source>
        <dbReference type="EMBL" id="OGN19356.1"/>
    </source>
</evidence>
<dbReference type="Proteomes" id="UP000177478">
    <property type="component" value="Unassembled WGS sequence"/>
</dbReference>
<organism evidence="1 2">
    <name type="scientific">Candidatus Yanofskybacteria bacterium RIFCSPHIGHO2_12_FULL_45_19b</name>
    <dbReference type="NCBI Taxonomy" id="1802689"/>
    <lineage>
        <taxon>Bacteria</taxon>
        <taxon>Candidatus Yanofskyibacteriota</taxon>
    </lineage>
</organism>
<dbReference type="PROSITE" id="PS00409">
    <property type="entry name" value="PROKAR_NTER_METHYL"/>
    <property type="match status" value="1"/>
</dbReference>
<proteinExistence type="predicted"/>
<dbReference type="STRING" id="1802689.A3F25_01425"/>
<dbReference type="NCBIfam" id="TIGR02532">
    <property type="entry name" value="IV_pilin_GFxxxE"/>
    <property type="match status" value="1"/>
</dbReference>
<dbReference type="EMBL" id="MGKD01000020">
    <property type="protein sequence ID" value="OGN19356.1"/>
    <property type="molecule type" value="Genomic_DNA"/>
</dbReference>
<comment type="caution">
    <text evidence="1">The sequence shown here is derived from an EMBL/GenBank/DDBJ whole genome shotgun (WGS) entry which is preliminary data.</text>
</comment>
<sequence>MKKMANGKWQMANAAGFTLIEALTALAIFVVIVSAAGSLFVQIVNLQRRALNIQRVDENAGFILETVAKEIRVGEVTDADSSCPATPANSLTINHPVNGTIAYSFSGQSLLRNGEALNSGLVKVIAVNFCVSGRSSGLQPRVTLWLTLQSGSGSGLFSRTVQTTVSQRVIKF</sequence>
<dbReference type="InterPro" id="IPR012902">
    <property type="entry name" value="N_methyl_site"/>
</dbReference>
<evidence type="ECO:0000313" key="2">
    <source>
        <dbReference type="Proteomes" id="UP000177478"/>
    </source>
</evidence>
<accession>A0A1F8G3N8</accession>
<name>A0A1F8G3N8_9BACT</name>
<evidence type="ECO:0008006" key="3">
    <source>
        <dbReference type="Google" id="ProtNLM"/>
    </source>
</evidence>